<feature type="active site" evidence="5">
    <location>
        <position position="267"/>
    </location>
</feature>
<comment type="similarity">
    <text evidence="2 4">Belongs to the glucose-6-phosphate 1-epimerase family.</text>
</comment>
<evidence type="ECO:0000313" key="6">
    <source>
        <dbReference type="EMBL" id="MBO1107060.1"/>
    </source>
</evidence>
<dbReference type="InterPro" id="IPR008183">
    <property type="entry name" value="Aldose_1/G6P_1-epimerase"/>
</dbReference>
<dbReference type="PANTHER" id="PTHR11122">
    <property type="entry name" value="APOSPORY-ASSOCIATED PROTEIN C-RELATED"/>
    <property type="match status" value="1"/>
</dbReference>
<evidence type="ECO:0000256" key="4">
    <source>
        <dbReference type="PIRNR" id="PIRNR016020"/>
    </source>
</evidence>
<proteinExistence type="inferred from homology"/>
<sequence>MMDRFLSLPVIEQLSPSLSLRRNAELDILVIDHPKAQAAVSLQGAQLLLWQPTGQQPVIWLSEKAAFVSGKALRGGIPICWPWFGRVAQPAHGFARNLPWQLQQHQESDETLSLSLNLTDSAETDAYWPHAFSLTLEISVGEQLTLSLNSSSNEEVRLTGALHTYFAVGDIGKTSVEALGSEYTDSLNKGQKVEDAPVLTIEEGEAIDRIYTAAEEVSFIHDEANQRVIVVEHQGNNCVVAWNPGKEGARGMADMADDGYQTMLCVETVLAGTPTIINAQHSHQLLARIRIA</sequence>
<dbReference type="AlphaFoldDB" id="A0A8I1W6Q8"/>
<dbReference type="GO" id="GO:0005975">
    <property type="term" value="P:carbohydrate metabolic process"/>
    <property type="evidence" value="ECO:0007669"/>
    <property type="project" value="InterPro"/>
</dbReference>
<dbReference type="GO" id="GO:0047938">
    <property type="term" value="F:glucose-6-phosphate 1-epimerase activity"/>
    <property type="evidence" value="ECO:0007669"/>
    <property type="project" value="UniProtKB-UniRule"/>
</dbReference>
<dbReference type="GO" id="GO:0030246">
    <property type="term" value="F:carbohydrate binding"/>
    <property type="evidence" value="ECO:0007669"/>
    <property type="project" value="UniProtKB-UniRule"/>
</dbReference>
<keyword evidence="3 4" id="KW-0413">Isomerase</keyword>
<dbReference type="Gene3D" id="2.70.98.10">
    <property type="match status" value="1"/>
</dbReference>
<comment type="caution">
    <text evidence="6">The sequence shown here is derived from an EMBL/GenBank/DDBJ whole genome shotgun (WGS) entry which is preliminary data.</text>
</comment>
<dbReference type="PANTHER" id="PTHR11122:SF13">
    <property type="entry name" value="GLUCOSE-6-PHOSPHATE 1-EPIMERASE"/>
    <property type="match status" value="1"/>
</dbReference>
<evidence type="ECO:0000256" key="3">
    <source>
        <dbReference type="ARBA" id="ARBA00023235"/>
    </source>
</evidence>
<dbReference type="RefSeq" id="WP_207541556.1">
    <property type="nucleotide sequence ID" value="NZ_JAFNAA010000002.1"/>
</dbReference>
<protein>
    <recommendedName>
        <fullName evidence="4">Putative glucose-6-phosphate 1-epimerase</fullName>
        <ecNumber evidence="4">5.1.3.15</ecNumber>
    </recommendedName>
</protein>
<accession>A0A8I1W6Q8</accession>
<evidence type="ECO:0000256" key="1">
    <source>
        <dbReference type="ARBA" id="ARBA00001096"/>
    </source>
</evidence>
<dbReference type="CDD" id="cd09020">
    <property type="entry name" value="D-hex-6-P-epi_like"/>
    <property type="match status" value="1"/>
</dbReference>
<dbReference type="InterPro" id="IPR025532">
    <property type="entry name" value="G6P_1-epimerase"/>
</dbReference>
<evidence type="ECO:0000313" key="7">
    <source>
        <dbReference type="Proteomes" id="UP000664658"/>
    </source>
</evidence>
<dbReference type="PIRSF" id="PIRSF016020">
    <property type="entry name" value="PHexose_mutarotase"/>
    <property type="match status" value="1"/>
</dbReference>
<gene>
    <name evidence="6" type="ORF">J2R62_02290</name>
</gene>
<dbReference type="Proteomes" id="UP000664658">
    <property type="component" value="Unassembled WGS sequence"/>
</dbReference>
<feature type="active site" evidence="5">
    <location>
        <position position="163"/>
    </location>
</feature>
<dbReference type="EC" id="5.1.3.15" evidence="4"/>
<dbReference type="InterPro" id="IPR014718">
    <property type="entry name" value="GH-type_carb-bd"/>
</dbReference>
<dbReference type="Pfam" id="PF01263">
    <property type="entry name" value="Aldose_epim"/>
    <property type="match status" value="1"/>
</dbReference>
<dbReference type="EMBL" id="JAFNAA010000002">
    <property type="protein sequence ID" value="MBO1107060.1"/>
    <property type="molecule type" value="Genomic_DNA"/>
</dbReference>
<evidence type="ECO:0000256" key="2">
    <source>
        <dbReference type="ARBA" id="ARBA00005866"/>
    </source>
</evidence>
<reference evidence="6" key="1">
    <citation type="submission" date="2021-03" db="EMBL/GenBank/DDBJ databases">
        <title>Plesiomonas shigelloides zfcc0051, isolated from zebrafish feces.</title>
        <authorList>
            <person name="Vanderhoek Z."/>
            <person name="Gaulke C."/>
        </authorList>
    </citation>
    <scope>NUCLEOTIDE SEQUENCE</scope>
    <source>
        <strain evidence="6">Zfcc0051</strain>
    </source>
</reference>
<dbReference type="GO" id="GO:0005737">
    <property type="term" value="C:cytoplasm"/>
    <property type="evidence" value="ECO:0007669"/>
    <property type="project" value="TreeGrafter"/>
</dbReference>
<comment type="catalytic activity">
    <reaction evidence="1">
        <text>alpha-D-glucose 6-phosphate = beta-D-glucose 6-phosphate</text>
        <dbReference type="Rhea" id="RHEA:16249"/>
        <dbReference type="ChEBI" id="CHEBI:58225"/>
        <dbReference type="ChEBI" id="CHEBI:58247"/>
        <dbReference type="EC" id="5.1.3.15"/>
    </reaction>
</comment>
<organism evidence="6 7">
    <name type="scientific">Plesiomonas shigelloides</name>
    <name type="common">Aeromonas shigelloides</name>
    <dbReference type="NCBI Taxonomy" id="703"/>
    <lineage>
        <taxon>Bacteria</taxon>
        <taxon>Pseudomonadati</taxon>
        <taxon>Pseudomonadota</taxon>
        <taxon>Gammaproteobacteria</taxon>
        <taxon>Enterobacterales</taxon>
        <taxon>Enterobacteriaceae</taxon>
        <taxon>Plesiomonas</taxon>
    </lineage>
</organism>
<evidence type="ECO:0000256" key="5">
    <source>
        <dbReference type="PIRSR" id="PIRSR016020-1"/>
    </source>
</evidence>
<dbReference type="InterPro" id="IPR011013">
    <property type="entry name" value="Gal_mutarotase_sf_dom"/>
</dbReference>
<dbReference type="SUPFAM" id="SSF74650">
    <property type="entry name" value="Galactose mutarotase-like"/>
    <property type="match status" value="1"/>
</dbReference>
<name>A0A8I1W6Q8_PLESH</name>